<dbReference type="GO" id="GO:0003796">
    <property type="term" value="F:lysozyme activity"/>
    <property type="evidence" value="ECO:0007669"/>
    <property type="project" value="UniProtKB-EC"/>
</dbReference>
<evidence type="ECO:0000313" key="5">
    <source>
        <dbReference type="EMBL" id="TGY31437.1"/>
    </source>
</evidence>
<comment type="caution">
    <text evidence="5">The sequence shown here is derived from an EMBL/GenBank/DDBJ whole genome shotgun (WGS) entry which is preliminary data.</text>
</comment>
<dbReference type="InterPro" id="IPR002196">
    <property type="entry name" value="Glyco_hydro_24"/>
</dbReference>
<comment type="similarity">
    <text evidence="3">Belongs to the glycosyl hydrolase 24 family.</text>
</comment>
<dbReference type="RefSeq" id="WP_136000035.1">
    <property type="nucleotide sequence ID" value="NZ_SRYX01000055.1"/>
</dbReference>
<keyword evidence="3" id="KW-0326">Glycosidase</keyword>
<dbReference type="Gene3D" id="1.10.530.40">
    <property type="match status" value="1"/>
</dbReference>
<accession>A0A4S2CRL6</accession>
<keyword evidence="1 3" id="KW-0929">Antimicrobial</keyword>
<dbReference type="EMBL" id="SRYX01000055">
    <property type="protein sequence ID" value="TGY31437.1"/>
    <property type="molecule type" value="Genomic_DNA"/>
</dbReference>
<name>A0A4S2CRL6_9BACE</name>
<feature type="chain" id="PRO_5020990266" description="Lysozyme" evidence="4">
    <location>
        <begin position="23"/>
        <end position="173"/>
    </location>
</feature>
<protein>
    <recommendedName>
        <fullName evidence="3">Lysozyme</fullName>
        <ecNumber evidence="3">3.2.1.17</ecNumber>
    </recommendedName>
</protein>
<gene>
    <name evidence="5" type="ORF">E5353_13275</name>
</gene>
<dbReference type="EC" id="3.2.1.17" evidence="3"/>
<dbReference type="Pfam" id="PF00959">
    <property type="entry name" value="Phage_lysozyme"/>
    <property type="match status" value="1"/>
</dbReference>
<dbReference type="SUPFAM" id="SSF53955">
    <property type="entry name" value="Lysozyme-like"/>
    <property type="match status" value="1"/>
</dbReference>
<reference evidence="5 6" key="1">
    <citation type="submission" date="2019-04" db="EMBL/GenBank/DDBJ databases">
        <title>Microbes associate with the intestines of laboratory mice.</title>
        <authorList>
            <person name="Navarre W."/>
            <person name="Wong E."/>
            <person name="Huang K."/>
            <person name="Tropini C."/>
            <person name="Ng K."/>
            <person name="Yu B."/>
        </authorList>
    </citation>
    <scope>NUCLEOTIDE SEQUENCE [LARGE SCALE GENOMIC DNA]</scope>
    <source>
        <strain evidence="5 6">NM63_1-25</strain>
    </source>
</reference>
<organism evidence="5 6">
    <name type="scientific">Bacteroides caecimuris</name>
    <dbReference type="NCBI Taxonomy" id="1796613"/>
    <lineage>
        <taxon>Bacteria</taxon>
        <taxon>Pseudomonadati</taxon>
        <taxon>Bacteroidota</taxon>
        <taxon>Bacteroidia</taxon>
        <taxon>Bacteroidales</taxon>
        <taxon>Bacteroidaceae</taxon>
        <taxon>Bacteroides</taxon>
    </lineage>
</organism>
<evidence type="ECO:0000256" key="4">
    <source>
        <dbReference type="SAM" id="SignalP"/>
    </source>
</evidence>
<comment type="catalytic activity">
    <reaction evidence="3">
        <text>Hydrolysis of (1-&gt;4)-beta-linkages between N-acetylmuramic acid and N-acetyl-D-glucosamine residues in a peptidoglycan and between N-acetyl-D-glucosamine residues in chitodextrins.</text>
        <dbReference type="EC" id="3.2.1.17"/>
    </reaction>
</comment>
<dbReference type="Proteomes" id="UP000309566">
    <property type="component" value="Unassembled WGS sequence"/>
</dbReference>
<dbReference type="GO" id="GO:0016998">
    <property type="term" value="P:cell wall macromolecule catabolic process"/>
    <property type="evidence" value="ECO:0007669"/>
    <property type="project" value="InterPro"/>
</dbReference>
<dbReference type="AlphaFoldDB" id="A0A4S2CRL6"/>
<feature type="signal peptide" evidence="4">
    <location>
        <begin position="1"/>
        <end position="22"/>
    </location>
</feature>
<dbReference type="GO" id="GO:0042742">
    <property type="term" value="P:defense response to bacterium"/>
    <property type="evidence" value="ECO:0007669"/>
    <property type="project" value="UniProtKB-KW"/>
</dbReference>
<keyword evidence="4" id="KW-0732">Signal</keyword>
<evidence type="ECO:0000256" key="2">
    <source>
        <dbReference type="ARBA" id="ARBA00022638"/>
    </source>
</evidence>
<sequence>MQNKRKTILTLLLACICIGSNADTPTMQHLMELPPFERAVLIIKYYETLHRPEHWPTIGYGHVVQPGEPYCKGVQLTESQADNLLRKDLRKFCALYRSYGADSLLLACLSYNCGPAKVLGGKGYMKSRLLQRIEAGDRNILTDYLSFCHYKGKIHYGIYRRRWVEYQLLYSDQ</sequence>
<dbReference type="InterPro" id="IPR023347">
    <property type="entry name" value="Lysozyme_dom_sf"/>
</dbReference>
<evidence type="ECO:0000256" key="3">
    <source>
        <dbReference type="RuleBase" id="RU003788"/>
    </source>
</evidence>
<dbReference type="InterPro" id="IPR023346">
    <property type="entry name" value="Lysozyme-like_dom_sf"/>
</dbReference>
<dbReference type="GO" id="GO:0009253">
    <property type="term" value="P:peptidoglycan catabolic process"/>
    <property type="evidence" value="ECO:0007669"/>
    <property type="project" value="InterPro"/>
</dbReference>
<evidence type="ECO:0000313" key="6">
    <source>
        <dbReference type="Proteomes" id="UP000309566"/>
    </source>
</evidence>
<proteinExistence type="inferred from homology"/>
<evidence type="ECO:0000256" key="1">
    <source>
        <dbReference type="ARBA" id="ARBA00022529"/>
    </source>
</evidence>
<dbReference type="GO" id="GO:0031640">
    <property type="term" value="P:killing of cells of another organism"/>
    <property type="evidence" value="ECO:0007669"/>
    <property type="project" value="UniProtKB-KW"/>
</dbReference>
<keyword evidence="2 3" id="KW-0081">Bacteriolytic enzyme</keyword>
<keyword evidence="3" id="KW-0378">Hydrolase</keyword>